<sequence>MHNKLFLVFMILLTAGGILQGCGNTSAQTVPSDLIHTEKSFPVNFYSSSEQGILVYKVTNQADFDTLWEHFRLTDNSAEIDWNQQSAIFLGIIESSSCPLQYKLAKLNEEKTEVSLYLEVNSEDGCTDDATPRTMVIAMDAVEMNNVKVVKVEDYFGLNPVVEFQKIKDSNEEI</sequence>
<protein>
    <recommendedName>
        <fullName evidence="4">Lipoprotein</fullName>
    </recommendedName>
</protein>
<feature type="signal peptide" evidence="1">
    <location>
        <begin position="1"/>
        <end position="20"/>
    </location>
</feature>
<gene>
    <name evidence="2" type="ORF">J27TS8_17580</name>
</gene>
<proteinExistence type="predicted"/>
<evidence type="ECO:0000256" key="1">
    <source>
        <dbReference type="SAM" id="SignalP"/>
    </source>
</evidence>
<keyword evidence="1" id="KW-0732">Signal</keyword>
<dbReference type="PROSITE" id="PS51257">
    <property type="entry name" value="PROKAR_LIPOPROTEIN"/>
    <property type="match status" value="1"/>
</dbReference>
<comment type="caution">
    <text evidence="2">The sequence shown here is derived from an EMBL/GenBank/DDBJ whole genome shotgun (WGS) entry which is preliminary data.</text>
</comment>
<name>A0A919WH07_9BACI</name>
<dbReference type="Proteomes" id="UP000682111">
    <property type="component" value="Unassembled WGS sequence"/>
</dbReference>
<feature type="chain" id="PRO_5038953593" description="Lipoprotein" evidence="1">
    <location>
        <begin position="21"/>
        <end position="174"/>
    </location>
</feature>
<organism evidence="2 3">
    <name type="scientific">Robertmurraya siralis</name>
    <dbReference type="NCBI Taxonomy" id="77777"/>
    <lineage>
        <taxon>Bacteria</taxon>
        <taxon>Bacillati</taxon>
        <taxon>Bacillota</taxon>
        <taxon>Bacilli</taxon>
        <taxon>Bacillales</taxon>
        <taxon>Bacillaceae</taxon>
        <taxon>Robertmurraya</taxon>
    </lineage>
</organism>
<evidence type="ECO:0008006" key="4">
    <source>
        <dbReference type="Google" id="ProtNLM"/>
    </source>
</evidence>
<dbReference type="EMBL" id="BORC01000002">
    <property type="protein sequence ID" value="GIN61765.1"/>
    <property type="molecule type" value="Genomic_DNA"/>
</dbReference>
<reference evidence="2" key="1">
    <citation type="submission" date="2021-03" db="EMBL/GenBank/DDBJ databases">
        <title>Antimicrobial resistance genes in bacteria isolated from Japanese honey, and their potential for conferring macrolide and lincosamide resistance in the American foulbrood pathogen Paenibacillus larvae.</title>
        <authorList>
            <person name="Okamoto M."/>
            <person name="Kumagai M."/>
            <person name="Kanamori H."/>
            <person name="Takamatsu D."/>
        </authorList>
    </citation>
    <scope>NUCLEOTIDE SEQUENCE</scope>
    <source>
        <strain evidence="2">J27TS8</strain>
    </source>
</reference>
<dbReference type="AlphaFoldDB" id="A0A919WH07"/>
<keyword evidence="3" id="KW-1185">Reference proteome</keyword>
<evidence type="ECO:0000313" key="2">
    <source>
        <dbReference type="EMBL" id="GIN61765.1"/>
    </source>
</evidence>
<accession>A0A919WH07</accession>
<dbReference type="RefSeq" id="WP_095308703.1">
    <property type="nucleotide sequence ID" value="NZ_BORC01000002.1"/>
</dbReference>
<evidence type="ECO:0000313" key="3">
    <source>
        <dbReference type="Proteomes" id="UP000682111"/>
    </source>
</evidence>